<dbReference type="OrthoDB" id="4968544at2759"/>
<gene>
    <name evidence="2" type="ORF">PHAECO_LOCUS9538</name>
</gene>
<feature type="compositionally biased region" description="Polar residues" evidence="1">
    <location>
        <begin position="1"/>
        <end position="10"/>
    </location>
</feature>
<dbReference type="InterPro" id="IPR029001">
    <property type="entry name" value="ITPase-like_fam"/>
</dbReference>
<dbReference type="GO" id="GO:0034237">
    <property type="term" value="F:protein kinase A regulatory subunit binding"/>
    <property type="evidence" value="ECO:0007669"/>
    <property type="project" value="TreeGrafter"/>
</dbReference>
<dbReference type="PANTHER" id="PTHR23276">
    <property type="entry name" value="PROTEIN PRRC1"/>
    <property type="match status" value="1"/>
</dbReference>
<dbReference type="EMBL" id="OU896711">
    <property type="protein sequence ID" value="CAH1169804.1"/>
    <property type="molecule type" value="Genomic_DNA"/>
</dbReference>
<evidence type="ECO:0000256" key="1">
    <source>
        <dbReference type="SAM" id="MobiDB-lite"/>
    </source>
</evidence>
<dbReference type="AlphaFoldDB" id="A0A9P0GRJ2"/>
<dbReference type="SUPFAM" id="SSF52972">
    <property type="entry name" value="ITPase-like"/>
    <property type="match status" value="1"/>
</dbReference>
<dbReference type="Proteomes" id="UP001153737">
    <property type="component" value="Chromosome 5"/>
</dbReference>
<organism evidence="2 3">
    <name type="scientific">Phaedon cochleariae</name>
    <name type="common">Mustard beetle</name>
    <dbReference type="NCBI Taxonomy" id="80249"/>
    <lineage>
        <taxon>Eukaryota</taxon>
        <taxon>Metazoa</taxon>
        <taxon>Ecdysozoa</taxon>
        <taxon>Arthropoda</taxon>
        <taxon>Hexapoda</taxon>
        <taxon>Insecta</taxon>
        <taxon>Pterygota</taxon>
        <taxon>Neoptera</taxon>
        <taxon>Endopterygota</taxon>
        <taxon>Coleoptera</taxon>
        <taxon>Polyphaga</taxon>
        <taxon>Cucujiformia</taxon>
        <taxon>Chrysomeloidea</taxon>
        <taxon>Chrysomelidae</taxon>
        <taxon>Chrysomelinae</taxon>
        <taxon>Chrysomelini</taxon>
        <taxon>Phaedon</taxon>
    </lineage>
</organism>
<reference evidence="2" key="2">
    <citation type="submission" date="2022-10" db="EMBL/GenBank/DDBJ databases">
        <authorList>
            <consortium name="ENA_rothamsted_submissions"/>
            <consortium name="culmorum"/>
            <person name="King R."/>
        </authorList>
    </citation>
    <scope>NUCLEOTIDE SEQUENCE</scope>
</reference>
<accession>A0A9P0GRJ2</accession>
<evidence type="ECO:0000313" key="3">
    <source>
        <dbReference type="Proteomes" id="UP001153737"/>
    </source>
</evidence>
<dbReference type="PANTHER" id="PTHR23276:SF2">
    <property type="entry name" value="PROTEIN PRRC1"/>
    <property type="match status" value="1"/>
</dbReference>
<evidence type="ECO:0000313" key="2">
    <source>
        <dbReference type="EMBL" id="CAH1169804.1"/>
    </source>
</evidence>
<dbReference type="InterPro" id="IPR026534">
    <property type="entry name" value="PRRC1"/>
</dbReference>
<dbReference type="GO" id="GO:0005737">
    <property type="term" value="C:cytoplasm"/>
    <property type="evidence" value="ECO:0007669"/>
    <property type="project" value="TreeGrafter"/>
</dbReference>
<keyword evidence="3" id="KW-1185">Reference proteome</keyword>
<dbReference type="Gene3D" id="3.90.950.10">
    <property type="match status" value="1"/>
</dbReference>
<proteinExistence type="predicted"/>
<feature type="compositionally biased region" description="Low complexity" evidence="1">
    <location>
        <begin position="21"/>
        <end position="36"/>
    </location>
</feature>
<protein>
    <recommendedName>
        <fullName evidence="4">Non-canonical purine NTP phosphatase/PRRC1 domain-containing protein</fullName>
    </recommendedName>
</protein>
<name>A0A9P0GRJ2_PHACE</name>
<reference evidence="2" key="1">
    <citation type="submission" date="2022-01" db="EMBL/GenBank/DDBJ databases">
        <authorList>
            <person name="King R."/>
        </authorList>
    </citation>
    <scope>NUCLEOTIDE SEQUENCE</scope>
</reference>
<sequence>MLQEDSNGESSFEIVHDTSEKTGSTSTVSSGFSMSSPPGNLLANVPPPATLPDFKVWPTAAPEAKPAFADVPTVGVTSVPQIPAVRSQPTLNNVNPLPLPENEQFPRTQFSAAIPPSKGIQLGPTLHHKANEKDVPGGFMGYFKEAFTSGGVLSKMAEKAKSSVDSIITTLDPQMSEYIYSEGETEVTVISDNEDEVGAIREAFHSVFGKAWVNGIKLNIPGKRSQAIGFESGRRNAEENIKQSMKYRNTPTVAMENILIQENNEWFDLTILVLKDMEKQITVQTFSQATPVPVEEFLKNVTSEMPETQSLSVEEKLAIFAQARSNWQQHISGVSRKEVIFLAAKTLVRLYKNKLSLIH</sequence>
<evidence type="ECO:0008006" key="4">
    <source>
        <dbReference type="Google" id="ProtNLM"/>
    </source>
</evidence>
<feature type="region of interest" description="Disordered" evidence="1">
    <location>
        <begin position="1"/>
        <end position="41"/>
    </location>
</feature>